<accession>A0ABD0J741</accession>
<dbReference type="PANTHER" id="PTHR23327:SF42">
    <property type="entry name" value="LON PEPTIDASE N-TERMINAL DOMAIN AND RING FINGER PROTEIN C14F5.10C"/>
    <property type="match status" value="1"/>
</dbReference>
<evidence type="ECO:0000313" key="10">
    <source>
        <dbReference type="Proteomes" id="UP001519460"/>
    </source>
</evidence>
<feature type="domain" description="Lon N-terminal" evidence="8">
    <location>
        <begin position="562"/>
        <end position="766"/>
    </location>
</feature>
<evidence type="ECO:0000256" key="2">
    <source>
        <dbReference type="ARBA" id="ARBA00022771"/>
    </source>
</evidence>
<dbReference type="InterPro" id="IPR027370">
    <property type="entry name" value="Znf-RING_euk"/>
</dbReference>
<keyword evidence="10" id="KW-1185">Reference proteome</keyword>
<dbReference type="PROSITE" id="PS50089">
    <property type="entry name" value="ZF_RING_2"/>
    <property type="match status" value="2"/>
</dbReference>
<dbReference type="SUPFAM" id="SSF57850">
    <property type="entry name" value="RING/U-box"/>
    <property type="match status" value="2"/>
</dbReference>
<dbReference type="AlphaFoldDB" id="A0ABD0J741"/>
<dbReference type="InterPro" id="IPR003613">
    <property type="entry name" value="Ubox_domain"/>
</dbReference>
<dbReference type="SMART" id="SM00028">
    <property type="entry name" value="TPR"/>
    <property type="match status" value="4"/>
</dbReference>
<dbReference type="InterPro" id="IPR013083">
    <property type="entry name" value="Znf_RING/FYVE/PHD"/>
</dbReference>
<dbReference type="Gene3D" id="2.30.130.40">
    <property type="entry name" value="LON domain-like"/>
    <property type="match status" value="1"/>
</dbReference>
<dbReference type="Pfam" id="PF13923">
    <property type="entry name" value="zf-C3HC4_2"/>
    <property type="match status" value="1"/>
</dbReference>
<keyword evidence="2 4" id="KW-0863">Zinc-finger</keyword>
<dbReference type="PROSITE" id="PS50005">
    <property type="entry name" value="TPR"/>
    <property type="match status" value="1"/>
</dbReference>
<evidence type="ECO:0000259" key="8">
    <source>
        <dbReference type="PROSITE" id="PS51787"/>
    </source>
</evidence>
<dbReference type="Pfam" id="PF13432">
    <property type="entry name" value="TPR_16"/>
    <property type="match status" value="2"/>
</dbReference>
<dbReference type="InterPro" id="IPR003111">
    <property type="entry name" value="Lon_prtase_N"/>
</dbReference>
<keyword evidence="1" id="KW-0479">Metal-binding</keyword>
<dbReference type="InterPro" id="IPR019734">
    <property type="entry name" value="TPR_rpt"/>
</dbReference>
<evidence type="ECO:0008006" key="11">
    <source>
        <dbReference type="Google" id="ProtNLM"/>
    </source>
</evidence>
<dbReference type="GO" id="GO:0005737">
    <property type="term" value="C:cytoplasm"/>
    <property type="evidence" value="ECO:0007669"/>
    <property type="project" value="UniProtKB-ARBA"/>
</dbReference>
<organism evidence="9 10">
    <name type="scientific">Batillaria attramentaria</name>
    <dbReference type="NCBI Taxonomy" id="370345"/>
    <lineage>
        <taxon>Eukaryota</taxon>
        <taxon>Metazoa</taxon>
        <taxon>Spiralia</taxon>
        <taxon>Lophotrochozoa</taxon>
        <taxon>Mollusca</taxon>
        <taxon>Gastropoda</taxon>
        <taxon>Caenogastropoda</taxon>
        <taxon>Sorbeoconcha</taxon>
        <taxon>Cerithioidea</taxon>
        <taxon>Batillariidae</taxon>
        <taxon>Batillaria</taxon>
    </lineage>
</organism>
<feature type="domain" description="RING-type" evidence="7">
    <location>
        <begin position="102"/>
        <end position="137"/>
    </location>
</feature>
<evidence type="ECO:0000313" key="9">
    <source>
        <dbReference type="EMBL" id="KAK7464026.1"/>
    </source>
</evidence>
<dbReference type="SMART" id="SM00504">
    <property type="entry name" value="Ubox"/>
    <property type="match status" value="2"/>
</dbReference>
<name>A0ABD0J741_9CAEN</name>
<evidence type="ECO:0000256" key="3">
    <source>
        <dbReference type="ARBA" id="ARBA00022833"/>
    </source>
</evidence>
<dbReference type="InterPro" id="IPR046336">
    <property type="entry name" value="Lon_prtase_N_sf"/>
</dbReference>
<dbReference type="SUPFAM" id="SSF48452">
    <property type="entry name" value="TPR-like"/>
    <property type="match status" value="2"/>
</dbReference>
<gene>
    <name evidence="9" type="ORF">BaRGS_00037990</name>
</gene>
<dbReference type="CDD" id="cd16514">
    <property type="entry name" value="RING-HC_LONFs_rpt2"/>
    <property type="match status" value="1"/>
</dbReference>
<dbReference type="SMART" id="SM00184">
    <property type="entry name" value="RING"/>
    <property type="match status" value="2"/>
</dbReference>
<dbReference type="SUPFAM" id="SSF88697">
    <property type="entry name" value="PUA domain-like"/>
    <property type="match status" value="1"/>
</dbReference>
<protein>
    <recommendedName>
        <fullName evidence="11">LON peptidase N-terminal domain and RING finger protein 3</fullName>
    </recommendedName>
</protein>
<dbReference type="Proteomes" id="UP001519460">
    <property type="component" value="Unassembled WGS sequence"/>
</dbReference>
<dbReference type="InterPro" id="IPR017907">
    <property type="entry name" value="Znf_RING_CS"/>
</dbReference>
<dbReference type="InterPro" id="IPR015947">
    <property type="entry name" value="PUA-like_sf"/>
</dbReference>
<feature type="repeat" description="TPR" evidence="5">
    <location>
        <begin position="169"/>
        <end position="202"/>
    </location>
</feature>
<dbReference type="Pfam" id="PF13445">
    <property type="entry name" value="zf-RING_UBOX"/>
    <property type="match status" value="1"/>
</dbReference>
<sequence>MVDLARQAFSTNNFGLAAEIYERTIKENGPHADLYLGLADSFARGGRFNKAFEAYTNAFRLGKVTPEKLKHLVTALIESVSQEAANSNQQQASMKKSCMFTCSICRGLLNDPVTILCGHTFCRKCLERDRSQTCKVCGIVHYRLKPSKLKTNVVLSNLIRKWFDDECRAAELKAEGNKHFERADYASAIKVYSEAIALSKTDHLLFSNRAHAYASLEEYSAALEDAESVVKLRPDWPKGFYRKGVALYGLGLYEDAVIAFMQCLALDKEVTTAKDLLSKCLHKILSQLPPDDPKSQLRERGNNPTLFQVLVSNNFSMAALGPHLTINTISELRRIMEDTVSEATNFDPSQACASTARAAGTNDETPLGNGSDPQGGISEKQRCNSVPTLNIRHARSAQDHLQHQRSRSQSPDHRGPDTPGSRKRSRNPSTSAPLSPTHLSPQKCLRASRGESMAADVKDIDVTLLSVEDLECSLCYRLFYQPVTTPCGHVFCRQCLDRCLDHQTTCPMCKSCLAEYLAERRQTVTDSLQAIIQTYFSGEFSERQKIHEEEMNELAKMGVDNQHEIPIFVCTLSFPTVLCPLHIFEPRYRLMIRQCMEAGTRQFGMCIPNSENEEDFSDYGCMLEIRDVHFFPDGRSLVDTIGGRRFRVLGRGKRDGYNTAKVEFLSDRSLTAEELLETQALEGEIYEQVKSWLEGLSGIHRARITQHFGNLPDLDPHPNETPNGPAWAWWVLAVLPLDHRVQLAMLSMASYKERLQALQKVLKYLVGRRGGR</sequence>
<feature type="region of interest" description="Disordered" evidence="6">
    <location>
        <begin position="395"/>
        <end position="446"/>
    </location>
</feature>
<dbReference type="Gene3D" id="1.25.40.10">
    <property type="entry name" value="Tetratricopeptide repeat domain"/>
    <property type="match status" value="2"/>
</dbReference>
<dbReference type="CDD" id="cd16513">
    <property type="entry name" value="RING-HC_LONFs_rpt1"/>
    <property type="match status" value="1"/>
</dbReference>
<dbReference type="SMART" id="SM00464">
    <property type="entry name" value="LON"/>
    <property type="match status" value="1"/>
</dbReference>
<reference evidence="9 10" key="1">
    <citation type="journal article" date="2023" name="Sci. Data">
        <title>Genome assembly of the Korean intertidal mud-creeper Batillaria attramentaria.</title>
        <authorList>
            <person name="Patra A.K."/>
            <person name="Ho P.T."/>
            <person name="Jun S."/>
            <person name="Lee S.J."/>
            <person name="Kim Y."/>
            <person name="Won Y.J."/>
        </authorList>
    </citation>
    <scope>NUCLEOTIDE SEQUENCE [LARGE SCALE GENOMIC DNA]</scope>
    <source>
        <strain evidence="9">Wonlab-2016</strain>
    </source>
</reference>
<keyword evidence="3" id="KW-0862">Zinc</keyword>
<dbReference type="InterPro" id="IPR001841">
    <property type="entry name" value="Znf_RING"/>
</dbReference>
<dbReference type="Gene3D" id="3.30.40.10">
    <property type="entry name" value="Zinc/RING finger domain, C3HC4 (zinc finger)"/>
    <property type="match status" value="2"/>
</dbReference>
<evidence type="ECO:0000259" key="7">
    <source>
        <dbReference type="PROSITE" id="PS50089"/>
    </source>
</evidence>
<evidence type="ECO:0000256" key="4">
    <source>
        <dbReference type="PROSITE-ProRule" id="PRU00175"/>
    </source>
</evidence>
<proteinExistence type="predicted"/>
<dbReference type="Pfam" id="PF02190">
    <property type="entry name" value="LON_substr_bdg"/>
    <property type="match status" value="1"/>
</dbReference>
<dbReference type="PROSITE" id="PS51787">
    <property type="entry name" value="LON_N"/>
    <property type="match status" value="1"/>
</dbReference>
<dbReference type="EMBL" id="JACVVK020000592">
    <property type="protein sequence ID" value="KAK7464026.1"/>
    <property type="molecule type" value="Genomic_DNA"/>
</dbReference>
<evidence type="ECO:0000256" key="1">
    <source>
        <dbReference type="ARBA" id="ARBA00022723"/>
    </source>
</evidence>
<dbReference type="GO" id="GO:0008270">
    <property type="term" value="F:zinc ion binding"/>
    <property type="evidence" value="ECO:0007669"/>
    <property type="project" value="UniProtKB-KW"/>
</dbReference>
<feature type="region of interest" description="Disordered" evidence="6">
    <location>
        <begin position="346"/>
        <end position="381"/>
    </location>
</feature>
<dbReference type="PROSITE" id="PS00518">
    <property type="entry name" value="ZF_RING_1"/>
    <property type="match status" value="2"/>
</dbReference>
<evidence type="ECO:0000256" key="5">
    <source>
        <dbReference type="PROSITE-ProRule" id="PRU00339"/>
    </source>
</evidence>
<feature type="domain" description="RING-type" evidence="7">
    <location>
        <begin position="472"/>
        <end position="510"/>
    </location>
</feature>
<dbReference type="InterPro" id="IPR011990">
    <property type="entry name" value="TPR-like_helical_dom_sf"/>
</dbReference>
<evidence type="ECO:0000256" key="6">
    <source>
        <dbReference type="SAM" id="MobiDB-lite"/>
    </source>
</evidence>
<feature type="compositionally biased region" description="Polar residues" evidence="6">
    <location>
        <begin position="427"/>
        <end position="440"/>
    </location>
</feature>
<comment type="caution">
    <text evidence="9">The sequence shown here is derived from an EMBL/GenBank/DDBJ whole genome shotgun (WGS) entry which is preliminary data.</text>
</comment>
<dbReference type="PANTHER" id="PTHR23327">
    <property type="entry name" value="RING FINGER PROTEIN 127"/>
    <property type="match status" value="1"/>
</dbReference>
<keyword evidence="5" id="KW-0802">TPR repeat</keyword>